<dbReference type="EMBL" id="JACEEZ010004344">
    <property type="protein sequence ID" value="KAG0726496.1"/>
    <property type="molecule type" value="Genomic_DNA"/>
</dbReference>
<reference evidence="1" key="1">
    <citation type="submission" date="2020-07" db="EMBL/GenBank/DDBJ databases">
        <title>The High-quality genome of the commercially important snow crab, Chionoecetes opilio.</title>
        <authorList>
            <person name="Jeong J.-H."/>
            <person name="Ryu S."/>
        </authorList>
    </citation>
    <scope>NUCLEOTIDE SEQUENCE</scope>
    <source>
        <strain evidence="1">MADBK_172401_WGS</strain>
        <tissue evidence="1">Digestive gland</tissue>
    </source>
</reference>
<evidence type="ECO:0000313" key="1">
    <source>
        <dbReference type="EMBL" id="KAG0726496.1"/>
    </source>
</evidence>
<dbReference type="AlphaFoldDB" id="A0A8J5CZP7"/>
<accession>A0A8J5CZP7</accession>
<name>A0A8J5CZP7_CHIOP</name>
<evidence type="ECO:0000313" key="2">
    <source>
        <dbReference type="Proteomes" id="UP000770661"/>
    </source>
</evidence>
<dbReference type="OrthoDB" id="125347at2759"/>
<protein>
    <submittedName>
        <fullName evidence="1">Uncharacterized protein</fullName>
    </submittedName>
</protein>
<keyword evidence="2" id="KW-1185">Reference proteome</keyword>
<organism evidence="1 2">
    <name type="scientific">Chionoecetes opilio</name>
    <name type="common">Atlantic snow crab</name>
    <name type="synonym">Cancer opilio</name>
    <dbReference type="NCBI Taxonomy" id="41210"/>
    <lineage>
        <taxon>Eukaryota</taxon>
        <taxon>Metazoa</taxon>
        <taxon>Ecdysozoa</taxon>
        <taxon>Arthropoda</taxon>
        <taxon>Crustacea</taxon>
        <taxon>Multicrustacea</taxon>
        <taxon>Malacostraca</taxon>
        <taxon>Eumalacostraca</taxon>
        <taxon>Eucarida</taxon>
        <taxon>Decapoda</taxon>
        <taxon>Pleocyemata</taxon>
        <taxon>Brachyura</taxon>
        <taxon>Eubrachyura</taxon>
        <taxon>Majoidea</taxon>
        <taxon>Majidae</taxon>
        <taxon>Chionoecetes</taxon>
    </lineage>
</organism>
<gene>
    <name evidence="1" type="ORF">GWK47_036426</name>
</gene>
<proteinExistence type="predicted"/>
<comment type="caution">
    <text evidence="1">The sequence shown here is derived from an EMBL/GenBank/DDBJ whole genome shotgun (WGS) entry which is preliminary data.</text>
</comment>
<sequence>MTVPETKDHHRIAVKKLAHTDQGEEKNSTQSSLQTAVNPVFSRASVREKQGISAGYLPNSCLPNTTLPLFVLARTRIEFPGGVVRLLSAGHFAGDSLGRSAWAARALHGSKRGRRESVVPRGEDGVLAVIDSGLGWSATGKKFGLHEATVRTTGRPCGYQSKWTSGEENVYGVANQGKRRGASTNHLSREGALDPPLPPGYCQPWDNSLQTHGHGCVIKTFKCNYQEGCVQRSNQEDGRRQHE</sequence>
<dbReference type="Proteomes" id="UP000770661">
    <property type="component" value="Unassembled WGS sequence"/>
</dbReference>